<protein>
    <recommendedName>
        <fullName evidence="5">BHLH domain-containing protein</fullName>
    </recommendedName>
</protein>
<dbReference type="InterPro" id="IPR044660">
    <property type="entry name" value="IBH1-like"/>
</dbReference>
<dbReference type="SUPFAM" id="SSF47459">
    <property type="entry name" value="HLH, helix-loop-helix DNA-binding domain"/>
    <property type="match status" value="1"/>
</dbReference>
<keyword evidence="4" id="KW-0539">Nucleus</keyword>
<dbReference type="InterPro" id="IPR059002">
    <property type="entry name" value="IBH1_N"/>
</dbReference>
<dbReference type="InterPro" id="IPR011598">
    <property type="entry name" value="bHLH_dom"/>
</dbReference>
<dbReference type="Pfam" id="PF26576">
    <property type="entry name" value="IBH1_N"/>
    <property type="match status" value="1"/>
</dbReference>
<evidence type="ECO:0000256" key="1">
    <source>
        <dbReference type="ARBA" id="ARBA00004123"/>
    </source>
</evidence>
<dbReference type="PROSITE" id="PS50888">
    <property type="entry name" value="BHLH"/>
    <property type="match status" value="1"/>
</dbReference>
<keyword evidence="3" id="KW-0804">Transcription</keyword>
<name>A0A9J5XGH5_SOLCO</name>
<dbReference type="InterPro" id="IPR036638">
    <property type="entry name" value="HLH_DNA-bd_sf"/>
</dbReference>
<dbReference type="Proteomes" id="UP000824120">
    <property type="component" value="Chromosome 9"/>
</dbReference>
<reference evidence="6 7" key="1">
    <citation type="submission" date="2020-09" db="EMBL/GenBank/DDBJ databases">
        <title>De no assembly of potato wild relative species, Solanum commersonii.</title>
        <authorList>
            <person name="Cho K."/>
        </authorList>
    </citation>
    <scope>NUCLEOTIDE SEQUENCE [LARGE SCALE GENOMIC DNA]</scope>
    <source>
        <strain evidence="6">LZ3.2</strain>
        <tissue evidence="6">Leaf</tissue>
    </source>
</reference>
<feature type="domain" description="BHLH" evidence="5">
    <location>
        <begin position="63"/>
        <end position="112"/>
    </location>
</feature>
<comment type="subcellular location">
    <subcellularLocation>
        <location evidence="1">Nucleus</location>
    </subcellularLocation>
</comment>
<dbReference type="AlphaFoldDB" id="A0A9J5XGH5"/>
<organism evidence="6 7">
    <name type="scientific">Solanum commersonii</name>
    <name type="common">Commerson's wild potato</name>
    <name type="synonym">Commerson's nightshade</name>
    <dbReference type="NCBI Taxonomy" id="4109"/>
    <lineage>
        <taxon>Eukaryota</taxon>
        <taxon>Viridiplantae</taxon>
        <taxon>Streptophyta</taxon>
        <taxon>Embryophyta</taxon>
        <taxon>Tracheophyta</taxon>
        <taxon>Spermatophyta</taxon>
        <taxon>Magnoliopsida</taxon>
        <taxon>eudicotyledons</taxon>
        <taxon>Gunneridae</taxon>
        <taxon>Pentapetalae</taxon>
        <taxon>asterids</taxon>
        <taxon>lamiids</taxon>
        <taxon>Solanales</taxon>
        <taxon>Solanaceae</taxon>
        <taxon>Solanoideae</taxon>
        <taxon>Solaneae</taxon>
        <taxon>Solanum</taxon>
    </lineage>
</organism>
<evidence type="ECO:0000259" key="5">
    <source>
        <dbReference type="PROSITE" id="PS50888"/>
    </source>
</evidence>
<comment type="caution">
    <text evidence="6">The sequence shown here is derived from an EMBL/GenBank/DDBJ whole genome shotgun (WGS) entry which is preliminary data.</text>
</comment>
<evidence type="ECO:0000256" key="3">
    <source>
        <dbReference type="ARBA" id="ARBA00023163"/>
    </source>
</evidence>
<accession>A0A9J5XGH5</accession>
<evidence type="ECO:0000313" key="6">
    <source>
        <dbReference type="EMBL" id="KAG5586356.1"/>
    </source>
</evidence>
<dbReference type="GO" id="GO:0006355">
    <property type="term" value="P:regulation of DNA-templated transcription"/>
    <property type="evidence" value="ECO:0007669"/>
    <property type="project" value="InterPro"/>
</dbReference>
<dbReference type="PANTHER" id="PTHR33124">
    <property type="entry name" value="TRANSCRIPTION FACTOR IBH1-LIKE 1"/>
    <property type="match status" value="1"/>
</dbReference>
<dbReference type="Gene3D" id="4.10.280.10">
    <property type="entry name" value="Helix-loop-helix DNA-binding domain"/>
    <property type="match status" value="1"/>
</dbReference>
<dbReference type="PANTHER" id="PTHR33124:SF40">
    <property type="entry name" value="TRANSCRIPTION FACTOR IBH1"/>
    <property type="match status" value="1"/>
</dbReference>
<dbReference type="GO" id="GO:0005634">
    <property type="term" value="C:nucleus"/>
    <property type="evidence" value="ECO:0007669"/>
    <property type="project" value="UniProtKB-SubCell"/>
</dbReference>
<evidence type="ECO:0000313" key="7">
    <source>
        <dbReference type="Proteomes" id="UP000824120"/>
    </source>
</evidence>
<gene>
    <name evidence="6" type="ORF">H5410_046790</name>
</gene>
<evidence type="ECO:0000256" key="2">
    <source>
        <dbReference type="ARBA" id="ARBA00023015"/>
    </source>
</evidence>
<keyword evidence="2" id="KW-0805">Transcription regulation</keyword>
<sequence length="128" mass="14763">MTTRSSIIRTRFACRFLHSLRKLNQQEKTNSRRVKHAAYASMASAVGSKRAWSRAVLSKIRNRSLNRNLLKKKKRRSSEESEFGELRKLVPGGQVMNFYNLLDETADYINCLTSQVQVMKNILNLLST</sequence>
<dbReference type="EMBL" id="JACXVP010000009">
    <property type="protein sequence ID" value="KAG5586356.1"/>
    <property type="molecule type" value="Genomic_DNA"/>
</dbReference>
<proteinExistence type="predicted"/>
<evidence type="ECO:0000256" key="4">
    <source>
        <dbReference type="ARBA" id="ARBA00023242"/>
    </source>
</evidence>
<keyword evidence="7" id="KW-1185">Reference proteome</keyword>
<dbReference type="GO" id="GO:0046983">
    <property type="term" value="F:protein dimerization activity"/>
    <property type="evidence" value="ECO:0007669"/>
    <property type="project" value="InterPro"/>
</dbReference>
<dbReference type="OrthoDB" id="786845at2759"/>